<dbReference type="SUPFAM" id="SSF53335">
    <property type="entry name" value="S-adenosyl-L-methionine-dependent methyltransferases"/>
    <property type="match status" value="1"/>
</dbReference>
<keyword evidence="3" id="KW-1185">Reference proteome</keyword>
<dbReference type="GO" id="GO:0032259">
    <property type="term" value="P:methylation"/>
    <property type="evidence" value="ECO:0007669"/>
    <property type="project" value="UniProtKB-KW"/>
</dbReference>
<evidence type="ECO:0000259" key="1">
    <source>
        <dbReference type="Pfam" id="PF05430"/>
    </source>
</evidence>
<sequence length="228" mass="26113">MQFSNVQLLKTADGSFTLLQQDLMQTYHSVNGALQEAKHVFLETGLMYFRTISNFEEITILEVGFGTGLNFLVTADYCEKEKLKLNYVGIEAFPVKPDVINEIDFEPFISNKAIWQRYSTRYPDLIEGQPIELSELTRLQMEQKPVMEAHLEPIFDIIYYDAFAPLIQPEMWSKETIEHVCSFLKPGGLFVTYSITGNLKRILKALGFTIEKPKGAAGKREMLRAKKL</sequence>
<dbReference type="InterPro" id="IPR008471">
    <property type="entry name" value="MnmC-like_methylTransf"/>
</dbReference>
<dbReference type="OrthoDB" id="9786494at2"/>
<dbReference type="GO" id="GO:0016645">
    <property type="term" value="F:oxidoreductase activity, acting on the CH-NH group of donors"/>
    <property type="evidence" value="ECO:0007669"/>
    <property type="project" value="InterPro"/>
</dbReference>
<evidence type="ECO:0000313" key="2">
    <source>
        <dbReference type="EMBL" id="POY35300.1"/>
    </source>
</evidence>
<dbReference type="RefSeq" id="WP_103790186.1">
    <property type="nucleotide sequence ID" value="NZ_PQVF01000012.1"/>
</dbReference>
<keyword evidence="2" id="KW-0489">Methyltransferase</keyword>
<keyword evidence="2" id="KW-0808">Transferase</keyword>
<dbReference type="InterPro" id="IPR047785">
    <property type="entry name" value="tRNA_MNMC2"/>
</dbReference>
<gene>
    <name evidence="2" type="ORF">C3K47_16075</name>
</gene>
<reference evidence="2 3" key="1">
    <citation type="submission" date="2018-01" db="EMBL/GenBank/DDBJ databases">
        <authorList>
            <person name="Gaut B.S."/>
            <person name="Morton B.R."/>
            <person name="Clegg M.T."/>
            <person name="Duvall M.R."/>
        </authorList>
    </citation>
    <scope>NUCLEOTIDE SEQUENCE [LARGE SCALE GENOMIC DNA]</scope>
    <source>
        <strain evidence="2 3">HR-AV</strain>
    </source>
</reference>
<name>A0A2S4ZY71_9SPHI</name>
<dbReference type="PANTHER" id="PTHR39963">
    <property type="entry name" value="SLL0983 PROTEIN"/>
    <property type="match status" value="1"/>
</dbReference>
<proteinExistence type="predicted"/>
<dbReference type="InterPro" id="IPR029063">
    <property type="entry name" value="SAM-dependent_MTases_sf"/>
</dbReference>
<dbReference type="EMBL" id="PQVF01000012">
    <property type="protein sequence ID" value="POY35300.1"/>
    <property type="molecule type" value="Genomic_DNA"/>
</dbReference>
<dbReference type="PANTHER" id="PTHR39963:SF1">
    <property type="entry name" value="MNMC-LIKE METHYLTRANSFERASE DOMAIN-CONTAINING PROTEIN"/>
    <property type="match status" value="1"/>
</dbReference>
<dbReference type="Pfam" id="PF05430">
    <property type="entry name" value="Methyltransf_30"/>
    <property type="match status" value="1"/>
</dbReference>
<dbReference type="AlphaFoldDB" id="A0A2S4ZY71"/>
<feature type="domain" description="MnmC-like methyltransferase" evidence="1">
    <location>
        <begin position="113"/>
        <end position="227"/>
    </location>
</feature>
<dbReference type="Proteomes" id="UP000236893">
    <property type="component" value="Unassembled WGS sequence"/>
</dbReference>
<dbReference type="NCBIfam" id="NF033855">
    <property type="entry name" value="tRNA_MNMC2"/>
    <property type="match status" value="1"/>
</dbReference>
<organism evidence="2 3">
    <name type="scientific">Solitalea longa</name>
    <dbReference type="NCBI Taxonomy" id="2079460"/>
    <lineage>
        <taxon>Bacteria</taxon>
        <taxon>Pseudomonadati</taxon>
        <taxon>Bacteroidota</taxon>
        <taxon>Sphingobacteriia</taxon>
        <taxon>Sphingobacteriales</taxon>
        <taxon>Sphingobacteriaceae</taxon>
        <taxon>Solitalea</taxon>
    </lineage>
</organism>
<protein>
    <submittedName>
        <fullName evidence="2">tRNA (5-methylaminomethyl-2-thiouridylate)-methyltransferase</fullName>
    </submittedName>
</protein>
<accession>A0A2S4ZY71</accession>
<dbReference type="GO" id="GO:0004808">
    <property type="term" value="F:tRNA (5-methylaminomethyl-2-thiouridylate)(34)-methyltransferase activity"/>
    <property type="evidence" value="ECO:0007669"/>
    <property type="project" value="InterPro"/>
</dbReference>
<dbReference type="Gene3D" id="3.40.50.150">
    <property type="entry name" value="Vaccinia Virus protein VP39"/>
    <property type="match status" value="1"/>
</dbReference>
<evidence type="ECO:0000313" key="3">
    <source>
        <dbReference type="Proteomes" id="UP000236893"/>
    </source>
</evidence>
<comment type="caution">
    <text evidence="2">The sequence shown here is derived from an EMBL/GenBank/DDBJ whole genome shotgun (WGS) entry which is preliminary data.</text>
</comment>